<evidence type="ECO:0000313" key="3">
    <source>
        <dbReference type="Proteomes" id="UP000316298"/>
    </source>
</evidence>
<dbReference type="EMBL" id="VFMM01000001">
    <property type="protein sequence ID" value="TQJ19245.1"/>
    <property type="molecule type" value="Genomic_DNA"/>
</dbReference>
<proteinExistence type="predicted"/>
<evidence type="ECO:0000313" key="2">
    <source>
        <dbReference type="EMBL" id="TQJ19245.1"/>
    </source>
</evidence>
<accession>A0A542EV72</accession>
<gene>
    <name evidence="2" type="ORF">FB475_3407</name>
</gene>
<organism evidence="2 3">
    <name type="scientific">Kribbella jejuensis</name>
    <dbReference type="NCBI Taxonomy" id="236068"/>
    <lineage>
        <taxon>Bacteria</taxon>
        <taxon>Bacillati</taxon>
        <taxon>Actinomycetota</taxon>
        <taxon>Actinomycetes</taxon>
        <taxon>Propionibacteriales</taxon>
        <taxon>Kribbellaceae</taxon>
        <taxon>Kribbella</taxon>
    </lineage>
</organism>
<dbReference type="OrthoDB" id="3805742at2"/>
<sequence>MNNGTPEIPGYQLDQRILQHPLAELWHGRSFTGMEVVALILSDDGARNQTVVDRLAGASREAALSPGRQQTPLWAANFSSGRPYAITQLIPGETGAERLIDPLDGILGNDEDSLRAVRDQLSRFGAVAPTLPGAAPQPEQSIPSYVDHPTAPNPTPPRGTRPPRSRCPSSRSRGSTAARSAPGRTPSSPSSC</sequence>
<dbReference type="Proteomes" id="UP000316298">
    <property type="component" value="Unassembled WGS sequence"/>
</dbReference>
<protein>
    <submittedName>
        <fullName evidence="2">Uncharacterized protein</fullName>
    </submittedName>
</protein>
<reference evidence="2 3" key="1">
    <citation type="submission" date="2019-06" db="EMBL/GenBank/DDBJ databases">
        <title>Sequencing the genomes of 1000 actinobacteria strains.</title>
        <authorList>
            <person name="Klenk H.-P."/>
        </authorList>
    </citation>
    <scope>NUCLEOTIDE SEQUENCE [LARGE SCALE GENOMIC DNA]</scope>
    <source>
        <strain evidence="2 3">DSM 17305</strain>
    </source>
</reference>
<dbReference type="RefSeq" id="WP_141857100.1">
    <property type="nucleotide sequence ID" value="NZ_BAAAKA010000050.1"/>
</dbReference>
<dbReference type="AlphaFoldDB" id="A0A542EV72"/>
<keyword evidence="3" id="KW-1185">Reference proteome</keyword>
<name>A0A542EV72_9ACTN</name>
<feature type="region of interest" description="Disordered" evidence="1">
    <location>
        <begin position="128"/>
        <end position="192"/>
    </location>
</feature>
<evidence type="ECO:0000256" key="1">
    <source>
        <dbReference type="SAM" id="MobiDB-lite"/>
    </source>
</evidence>
<feature type="compositionally biased region" description="Pro residues" evidence="1">
    <location>
        <begin position="151"/>
        <end position="160"/>
    </location>
</feature>
<feature type="compositionally biased region" description="Low complexity" evidence="1">
    <location>
        <begin position="166"/>
        <end position="184"/>
    </location>
</feature>
<comment type="caution">
    <text evidence="2">The sequence shown here is derived from an EMBL/GenBank/DDBJ whole genome shotgun (WGS) entry which is preliminary data.</text>
</comment>